<sequence>MRLHPLHPPIRHLIRRMPPALLQPAPTDPDDDGHLLRHRLARRPHVQKQTVLALGLLVLELRDELPEEARVVAALLEAEGRVLAGVAVEAVVPGGQGREETSLAHGGLAVPDATPLVHVRGAVGASVDEARVAPARGVDGQLRVVLLYRAAEEADGQECCGELHIACACACRK</sequence>
<accession>A0ABR2HSI3</accession>
<gene>
    <name evidence="1" type="ORF">PGQ11_014530</name>
</gene>
<evidence type="ECO:0000313" key="1">
    <source>
        <dbReference type="EMBL" id="KAK8852051.1"/>
    </source>
</evidence>
<name>A0ABR2HSI3_9PEZI</name>
<dbReference type="EMBL" id="JAPCWZ010000009">
    <property type="protein sequence ID" value="KAK8852051.1"/>
    <property type="molecule type" value="Genomic_DNA"/>
</dbReference>
<evidence type="ECO:0000313" key="2">
    <source>
        <dbReference type="Proteomes" id="UP001390339"/>
    </source>
</evidence>
<reference evidence="1 2" key="1">
    <citation type="journal article" date="2024" name="IMA Fungus">
        <title>Apiospora arundinis, a panoply of carbohydrate-active enzymes and secondary metabolites.</title>
        <authorList>
            <person name="Sorensen T."/>
            <person name="Petersen C."/>
            <person name="Muurmann A.T."/>
            <person name="Christiansen J.V."/>
            <person name="Brundto M.L."/>
            <person name="Overgaard C.K."/>
            <person name="Boysen A.T."/>
            <person name="Wollenberg R.D."/>
            <person name="Larsen T.O."/>
            <person name="Sorensen J.L."/>
            <person name="Nielsen K.L."/>
            <person name="Sondergaard T.E."/>
        </authorList>
    </citation>
    <scope>NUCLEOTIDE SEQUENCE [LARGE SCALE GENOMIC DNA]</scope>
    <source>
        <strain evidence="1 2">AAU 773</strain>
    </source>
</reference>
<dbReference type="Proteomes" id="UP001390339">
    <property type="component" value="Unassembled WGS sequence"/>
</dbReference>
<keyword evidence="2" id="KW-1185">Reference proteome</keyword>
<proteinExistence type="predicted"/>
<comment type="caution">
    <text evidence="1">The sequence shown here is derived from an EMBL/GenBank/DDBJ whole genome shotgun (WGS) entry which is preliminary data.</text>
</comment>
<organism evidence="1 2">
    <name type="scientific">Apiospora arundinis</name>
    <dbReference type="NCBI Taxonomy" id="335852"/>
    <lineage>
        <taxon>Eukaryota</taxon>
        <taxon>Fungi</taxon>
        <taxon>Dikarya</taxon>
        <taxon>Ascomycota</taxon>
        <taxon>Pezizomycotina</taxon>
        <taxon>Sordariomycetes</taxon>
        <taxon>Xylariomycetidae</taxon>
        <taxon>Amphisphaeriales</taxon>
        <taxon>Apiosporaceae</taxon>
        <taxon>Apiospora</taxon>
    </lineage>
</organism>
<protein>
    <submittedName>
        <fullName evidence="1">Uncharacterized protein</fullName>
    </submittedName>
</protein>